<dbReference type="EMBL" id="CP000155">
    <property type="protein sequence ID" value="ABC27771.1"/>
    <property type="molecule type" value="Genomic_DNA"/>
</dbReference>
<dbReference type="KEGG" id="hch:HCH_00879"/>
<dbReference type="Pfam" id="PF05437">
    <property type="entry name" value="AzlD"/>
    <property type="match status" value="1"/>
</dbReference>
<keyword evidence="1" id="KW-0812">Transmembrane</keyword>
<evidence type="ECO:0000313" key="2">
    <source>
        <dbReference type="EMBL" id="ABC27771.1"/>
    </source>
</evidence>
<dbReference type="Proteomes" id="UP000000238">
    <property type="component" value="Chromosome"/>
</dbReference>
<protein>
    <submittedName>
        <fullName evidence="2">Predicted membrane protein</fullName>
    </submittedName>
</protein>
<feature type="transmembrane region" description="Helical" evidence="1">
    <location>
        <begin position="68"/>
        <end position="99"/>
    </location>
</feature>
<proteinExistence type="predicted"/>
<accession>Q2SNK3</accession>
<feature type="transmembrane region" description="Helical" evidence="1">
    <location>
        <begin position="36"/>
        <end position="56"/>
    </location>
</feature>
<dbReference type="STRING" id="349521.HCH_00879"/>
<sequence length="103" mass="11402">MEWAMLLGMMAVTFGIRYLPFALADRLRLNPWVERALSYAPMAVLSAIIAPAVLAPKGELWLDWRNPYLIAAAAAIVVAALTRNLLATIAAGMGLFALWRFWL</sequence>
<keyword evidence="1" id="KW-1133">Transmembrane helix</keyword>
<dbReference type="eggNOG" id="COG4392">
    <property type="taxonomic scope" value="Bacteria"/>
</dbReference>
<reference evidence="2 3" key="1">
    <citation type="journal article" date="2005" name="Nucleic Acids Res.">
        <title>Genomic blueprint of Hahella chejuensis, a marine microbe producing an algicidal agent.</title>
        <authorList>
            <person name="Jeong H."/>
            <person name="Yim J.H."/>
            <person name="Lee C."/>
            <person name="Choi S.-H."/>
            <person name="Park Y.K."/>
            <person name="Yoon S.H."/>
            <person name="Hur C.-G."/>
            <person name="Kang H.-Y."/>
            <person name="Kim D."/>
            <person name="Lee H.H."/>
            <person name="Park K.H."/>
            <person name="Park S.-H."/>
            <person name="Park H.-S."/>
            <person name="Lee H.K."/>
            <person name="Oh T.K."/>
            <person name="Kim J.F."/>
        </authorList>
    </citation>
    <scope>NUCLEOTIDE SEQUENCE [LARGE SCALE GENOMIC DNA]</scope>
    <source>
        <strain evidence="2 3">KCTC 2396</strain>
    </source>
</reference>
<dbReference type="HOGENOM" id="CLU_157896_1_2_6"/>
<gene>
    <name evidence="2" type="ordered locus">HCH_00879</name>
</gene>
<keyword evidence="3" id="KW-1185">Reference proteome</keyword>
<evidence type="ECO:0000313" key="3">
    <source>
        <dbReference type="Proteomes" id="UP000000238"/>
    </source>
</evidence>
<keyword evidence="1" id="KW-0472">Membrane</keyword>
<evidence type="ECO:0000256" key="1">
    <source>
        <dbReference type="SAM" id="Phobius"/>
    </source>
</evidence>
<name>Q2SNK3_HAHCH</name>
<dbReference type="RefSeq" id="WP_011394846.1">
    <property type="nucleotide sequence ID" value="NC_007645.1"/>
</dbReference>
<organism evidence="2 3">
    <name type="scientific">Hahella chejuensis (strain KCTC 2396)</name>
    <dbReference type="NCBI Taxonomy" id="349521"/>
    <lineage>
        <taxon>Bacteria</taxon>
        <taxon>Pseudomonadati</taxon>
        <taxon>Pseudomonadota</taxon>
        <taxon>Gammaproteobacteria</taxon>
        <taxon>Oceanospirillales</taxon>
        <taxon>Hahellaceae</taxon>
        <taxon>Hahella</taxon>
    </lineage>
</organism>
<dbReference type="AlphaFoldDB" id="Q2SNK3"/>
<feature type="transmembrane region" description="Helical" evidence="1">
    <location>
        <begin position="6"/>
        <end position="24"/>
    </location>
</feature>
<dbReference type="InterPro" id="IPR008407">
    <property type="entry name" value="Brnchd-chn_aa_trnsp_AzlD"/>
</dbReference>